<sequence length="383" mass="41858">MKNTVKKVTEGAKIFSLLILGGCFLGFTMDVNKSDLEVPATKGLKTDVVKELEAMPVYGNWKTFTKEDGLPADKAFCVRIDGERVLVGTNAGLAVYENNKWKTYTVEDGLAHSGVISIDVSELTGDIWIGTLGGLTRWSAGRFDTFTQFNSGLPNDVIYSVVCDGKDVWVATGGGAGHYDTYAEEWGIYTERNAPMHEPWTYGVCAGGNKIWIAAWGGGVIEYNPKTKGFRDYTDPDGEMEIDLFPDDGVVHNITTGVSYADDILWVGTYFGLSRYDGTHWKGYFDHDSGLISNFINFVKADGSVIWLCTDLGLSSFNGDTWVSYQKDKNSKKGKILITNDSGAKEVAAPTSISHNFVSGVDIQGNSIWLATSKGVCRGEKLK</sequence>
<name>A0A3B0TL86_9ZZZZ</name>
<protein>
    <submittedName>
        <fullName evidence="2">Periplasmic ligand-binding sensor domain-like protein</fullName>
    </submittedName>
</protein>
<accession>A0A3B0TL86</accession>
<evidence type="ECO:0000256" key="1">
    <source>
        <dbReference type="SAM" id="Phobius"/>
    </source>
</evidence>
<reference evidence="2" key="1">
    <citation type="submission" date="2018-06" db="EMBL/GenBank/DDBJ databases">
        <authorList>
            <person name="Zhirakovskaya E."/>
        </authorList>
    </citation>
    <scope>NUCLEOTIDE SEQUENCE</scope>
</reference>
<dbReference type="InterPro" id="IPR015943">
    <property type="entry name" value="WD40/YVTN_repeat-like_dom_sf"/>
</dbReference>
<keyword evidence="1" id="KW-0472">Membrane</keyword>
<feature type="transmembrane region" description="Helical" evidence="1">
    <location>
        <begin position="12"/>
        <end position="29"/>
    </location>
</feature>
<dbReference type="AlphaFoldDB" id="A0A3B0TL86"/>
<keyword evidence="1" id="KW-0812">Transmembrane</keyword>
<organism evidence="2">
    <name type="scientific">hydrothermal vent metagenome</name>
    <dbReference type="NCBI Taxonomy" id="652676"/>
    <lineage>
        <taxon>unclassified sequences</taxon>
        <taxon>metagenomes</taxon>
        <taxon>ecological metagenomes</taxon>
    </lineage>
</organism>
<dbReference type="Gene3D" id="2.130.10.10">
    <property type="entry name" value="YVTN repeat-like/Quinoprotein amine dehydrogenase"/>
    <property type="match status" value="2"/>
</dbReference>
<gene>
    <name evidence="2" type="ORF">MNBD_BACTEROID01-792</name>
</gene>
<proteinExistence type="predicted"/>
<dbReference type="EMBL" id="UOEP01000073">
    <property type="protein sequence ID" value="VAW17410.1"/>
    <property type="molecule type" value="Genomic_DNA"/>
</dbReference>
<evidence type="ECO:0000313" key="2">
    <source>
        <dbReference type="EMBL" id="VAW17410.1"/>
    </source>
</evidence>
<dbReference type="SUPFAM" id="SSF63829">
    <property type="entry name" value="Calcium-dependent phosphotriesterase"/>
    <property type="match status" value="1"/>
</dbReference>
<keyword evidence="1" id="KW-1133">Transmembrane helix</keyword>